<name>A0A1C5IKW6_9ACTN</name>
<dbReference type="SUPFAM" id="SSF109854">
    <property type="entry name" value="DinB/YfiT-like putative metalloenzymes"/>
    <property type="match status" value="1"/>
</dbReference>
<reference evidence="3" key="1">
    <citation type="submission" date="2016-06" db="EMBL/GenBank/DDBJ databases">
        <authorList>
            <person name="Varghese N."/>
        </authorList>
    </citation>
    <scope>NUCLEOTIDE SEQUENCE [LARGE SCALE GENOMIC DNA]</scope>
    <source>
        <strain evidence="3">DSM 43171</strain>
    </source>
</reference>
<keyword evidence="3" id="KW-1185">Reference proteome</keyword>
<proteinExistence type="predicted"/>
<evidence type="ECO:0000259" key="1">
    <source>
        <dbReference type="Pfam" id="PF11716"/>
    </source>
</evidence>
<dbReference type="InterPro" id="IPR034660">
    <property type="entry name" value="DinB/YfiT-like"/>
</dbReference>
<dbReference type="Proteomes" id="UP000199408">
    <property type="component" value="Unassembled WGS sequence"/>
</dbReference>
<feature type="domain" description="Mycothiol-dependent maleylpyruvate isomerase metal-binding" evidence="1">
    <location>
        <begin position="24"/>
        <end position="75"/>
    </location>
</feature>
<evidence type="ECO:0000313" key="2">
    <source>
        <dbReference type="EMBL" id="SCG58990.1"/>
    </source>
</evidence>
<dbReference type="GO" id="GO:0046872">
    <property type="term" value="F:metal ion binding"/>
    <property type="evidence" value="ECO:0007669"/>
    <property type="project" value="InterPro"/>
</dbReference>
<dbReference type="RefSeq" id="WP_091298624.1">
    <property type="nucleotide sequence ID" value="NZ_FMDN01000013.1"/>
</dbReference>
<dbReference type="STRING" id="47864.GA0070560_11342"/>
<dbReference type="EMBL" id="FMDN01000013">
    <property type="protein sequence ID" value="SCG58990.1"/>
    <property type="molecule type" value="Genomic_DNA"/>
</dbReference>
<sequence>MSTAQRHPVTLPGGRADEAYRRVRETAATLLAGSRSAAATPVPTCPEWSVADLVTHLVEVCARVHGRVTGAEPVPVPSGAVPELLELWERLSRPVEEFLDGPMSLDRGIMVMDAFTHELDLRRALDTPPPVDHPALPIAMDVVVKGFAASLEGHGLPPVAAETEYGRWVASAGEPAATMSGPWYEVYLALAGRRSAAQIRSLRWSVDPGRWLPAFTWGPFRMPEPAEAAPRG</sequence>
<dbReference type="Pfam" id="PF11716">
    <property type="entry name" value="MDMPI_N"/>
    <property type="match status" value="1"/>
</dbReference>
<dbReference type="OrthoDB" id="154293at2"/>
<organism evidence="2 3">
    <name type="scientific">Micromonospora halophytica</name>
    <dbReference type="NCBI Taxonomy" id="47864"/>
    <lineage>
        <taxon>Bacteria</taxon>
        <taxon>Bacillati</taxon>
        <taxon>Actinomycetota</taxon>
        <taxon>Actinomycetes</taxon>
        <taxon>Micromonosporales</taxon>
        <taxon>Micromonosporaceae</taxon>
        <taxon>Micromonospora</taxon>
    </lineage>
</organism>
<accession>A0A1C5IKW6</accession>
<dbReference type="InterPro" id="IPR017517">
    <property type="entry name" value="Maleyloyr_isom"/>
</dbReference>
<dbReference type="NCBIfam" id="TIGR03083">
    <property type="entry name" value="maleylpyruvate isomerase family mycothiol-dependent enzyme"/>
    <property type="match status" value="1"/>
</dbReference>
<dbReference type="InterPro" id="IPR024344">
    <property type="entry name" value="MDMPI_metal-binding"/>
</dbReference>
<protein>
    <submittedName>
        <fullName evidence="2">TIGR03083 family protein</fullName>
    </submittedName>
</protein>
<dbReference type="AlphaFoldDB" id="A0A1C5IKW6"/>
<evidence type="ECO:0000313" key="3">
    <source>
        <dbReference type="Proteomes" id="UP000199408"/>
    </source>
</evidence>
<gene>
    <name evidence="2" type="ORF">GA0070560_11342</name>
</gene>